<feature type="region of interest" description="Disordered" evidence="1">
    <location>
        <begin position="1"/>
        <end position="32"/>
    </location>
</feature>
<proteinExistence type="predicted"/>
<organism evidence="2 3">
    <name type="scientific">Cylicocyclus nassatus</name>
    <name type="common">Nematode worm</name>
    <dbReference type="NCBI Taxonomy" id="53992"/>
    <lineage>
        <taxon>Eukaryota</taxon>
        <taxon>Metazoa</taxon>
        <taxon>Ecdysozoa</taxon>
        <taxon>Nematoda</taxon>
        <taxon>Chromadorea</taxon>
        <taxon>Rhabditida</taxon>
        <taxon>Rhabditina</taxon>
        <taxon>Rhabditomorpha</taxon>
        <taxon>Strongyloidea</taxon>
        <taxon>Strongylidae</taxon>
        <taxon>Cylicocyclus</taxon>
    </lineage>
</organism>
<protein>
    <submittedName>
        <fullName evidence="2">Uncharacterized protein</fullName>
    </submittedName>
</protein>
<gene>
    <name evidence="2" type="ORF">CYNAS_LOCUS15697</name>
</gene>
<dbReference type="EMBL" id="CATQJL010000305">
    <property type="protein sequence ID" value="CAJ0603714.1"/>
    <property type="molecule type" value="Genomic_DNA"/>
</dbReference>
<evidence type="ECO:0000313" key="2">
    <source>
        <dbReference type="EMBL" id="CAJ0603714.1"/>
    </source>
</evidence>
<evidence type="ECO:0000313" key="3">
    <source>
        <dbReference type="Proteomes" id="UP001176961"/>
    </source>
</evidence>
<evidence type="ECO:0000256" key="1">
    <source>
        <dbReference type="SAM" id="MobiDB-lite"/>
    </source>
</evidence>
<accession>A0AA36H457</accession>
<comment type="caution">
    <text evidence="2">The sequence shown here is derived from an EMBL/GenBank/DDBJ whole genome shotgun (WGS) entry which is preliminary data.</text>
</comment>
<name>A0AA36H457_CYLNA</name>
<reference evidence="2" key="1">
    <citation type="submission" date="2023-07" db="EMBL/GenBank/DDBJ databases">
        <authorList>
            <consortium name="CYATHOMIX"/>
        </authorList>
    </citation>
    <scope>NUCLEOTIDE SEQUENCE</scope>
    <source>
        <strain evidence="2">N/A</strain>
    </source>
</reference>
<dbReference type="AlphaFoldDB" id="A0AA36H457"/>
<dbReference type="Proteomes" id="UP001176961">
    <property type="component" value="Unassembled WGS sequence"/>
</dbReference>
<keyword evidence="3" id="KW-1185">Reference proteome</keyword>
<sequence>MSEMINETPIYPLGPAERQKKRKLQFEDSPPGSPDFFEAAMELTKDDSLPLHVRTIIAYLVDSRKGMDDLMQSNHVRAAPASPQMETWHRTMATFGKKWKERGHLSSLEYQKAEEDLAVTGLITISYA</sequence>